<reference evidence="1 2" key="1">
    <citation type="journal article" date="2019" name="Commun. Biol.">
        <title>The bagworm genome reveals a unique fibroin gene that provides high tensile strength.</title>
        <authorList>
            <person name="Kono N."/>
            <person name="Nakamura H."/>
            <person name="Ohtoshi R."/>
            <person name="Tomita M."/>
            <person name="Numata K."/>
            <person name="Arakawa K."/>
        </authorList>
    </citation>
    <scope>NUCLEOTIDE SEQUENCE [LARGE SCALE GENOMIC DNA]</scope>
</reference>
<evidence type="ECO:0000313" key="2">
    <source>
        <dbReference type="Proteomes" id="UP000299102"/>
    </source>
</evidence>
<protein>
    <submittedName>
        <fullName evidence="1">Uncharacterized protein</fullName>
    </submittedName>
</protein>
<organism evidence="1 2">
    <name type="scientific">Eumeta variegata</name>
    <name type="common">Bagworm moth</name>
    <name type="synonym">Eumeta japonica</name>
    <dbReference type="NCBI Taxonomy" id="151549"/>
    <lineage>
        <taxon>Eukaryota</taxon>
        <taxon>Metazoa</taxon>
        <taxon>Ecdysozoa</taxon>
        <taxon>Arthropoda</taxon>
        <taxon>Hexapoda</taxon>
        <taxon>Insecta</taxon>
        <taxon>Pterygota</taxon>
        <taxon>Neoptera</taxon>
        <taxon>Endopterygota</taxon>
        <taxon>Lepidoptera</taxon>
        <taxon>Glossata</taxon>
        <taxon>Ditrysia</taxon>
        <taxon>Tineoidea</taxon>
        <taxon>Psychidae</taxon>
        <taxon>Oiketicinae</taxon>
        <taxon>Eumeta</taxon>
    </lineage>
</organism>
<sequence>MIFPSNVHFLCLFVDPFSKSVVVLVTLDRPTAVACLCASAMILFSDGRAPRALNVGWYHAYQKVYCSSRHESQSRLPPFLRPALLSGGTCLRKQSSRNPDMVRYTCRLTPDSE</sequence>
<dbReference type="AlphaFoldDB" id="A0A4C1Z7B4"/>
<dbReference type="EMBL" id="BGZK01001638">
    <property type="protein sequence ID" value="GBP83768.1"/>
    <property type="molecule type" value="Genomic_DNA"/>
</dbReference>
<dbReference type="Proteomes" id="UP000299102">
    <property type="component" value="Unassembled WGS sequence"/>
</dbReference>
<comment type="caution">
    <text evidence="1">The sequence shown here is derived from an EMBL/GenBank/DDBJ whole genome shotgun (WGS) entry which is preliminary data.</text>
</comment>
<evidence type="ECO:0000313" key="1">
    <source>
        <dbReference type="EMBL" id="GBP83768.1"/>
    </source>
</evidence>
<name>A0A4C1Z7B4_EUMVA</name>
<accession>A0A4C1Z7B4</accession>
<proteinExistence type="predicted"/>
<gene>
    <name evidence="1" type="ORF">EVAR_4262_1</name>
</gene>
<keyword evidence="2" id="KW-1185">Reference proteome</keyword>